<sequence length="102" mass="11452">MKAWDKLSSKHGRDPKLTNEDICMDYLIAGAQNIVCAYSYREKKIMVTEGPDGSRKSEKEQYDPAKQKTIAHLIKNVRDYIHVVDLADGHIAALHKLDAAGI</sequence>
<evidence type="ECO:0000313" key="1">
    <source>
        <dbReference type="EnsemblPlants" id="MELO3C031986.2.1"/>
    </source>
</evidence>
<reference evidence="1" key="1">
    <citation type="submission" date="2023-03" db="UniProtKB">
        <authorList>
            <consortium name="EnsemblPlants"/>
        </authorList>
    </citation>
    <scope>IDENTIFICATION</scope>
</reference>
<dbReference type="AlphaFoldDB" id="A0A9I9ECQ2"/>
<dbReference type="EnsemblPlants" id="MELO3C031986.2.1">
    <property type="protein sequence ID" value="MELO3C031986.2.1"/>
    <property type="gene ID" value="MELO3C031986.2"/>
</dbReference>
<proteinExistence type="predicted"/>
<protein>
    <submittedName>
        <fullName evidence="1">Uncharacterized protein</fullName>
    </submittedName>
</protein>
<dbReference type="Gramene" id="MELO3C031986.2.1">
    <property type="protein sequence ID" value="MELO3C031986.2.1"/>
    <property type="gene ID" value="MELO3C031986.2"/>
</dbReference>
<accession>A0A9I9ECQ2</accession>
<organism evidence="1">
    <name type="scientific">Cucumis melo</name>
    <name type="common">Muskmelon</name>
    <dbReference type="NCBI Taxonomy" id="3656"/>
    <lineage>
        <taxon>Eukaryota</taxon>
        <taxon>Viridiplantae</taxon>
        <taxon>Streptophyta</taxon>
        <taxon>Embryophyta</taxon>
        <taxon>Tracheophyta</taxon>
        <taxon>Spermatophyta</taxon>
        <taxon>Magnoliopsida</taxon>
        <taxon>eudicotyledons</taxon>
        <taxon>Gunneridae</taxon>
        <taxon>Pentapetalae</taxon>
        <taxon>rosids</taxon>
        <taxon>fabids</taxon>
        <taxon>Cucurbitales</taxon>
        <taxon>Cucurbitaceae</taxon>
        <taxon>Benincaseae</taxon>
        <taxon>Cucumis</taxon>
    </lineage>
</organism>
<name>A0A9I9ECQ2_CUCME</name>
<dbReference type="Gene3D" id="3.40.50.720">
    <property type="entry name" value="NAD(P)-binding Rossmann-like Domain"/>
    <property type="match status" value="1"/>
</dbReference>